<organism evidence="2 3">
    <name type="scientific">Flavihumibacter stibioxidans</name>
    <dbReference type="NCBI Taxonomy" id="1834163"/>
    <lineage>
        <taxon>Bacteria</taxon>
        <taxon>Pseudomonadati</taxon>
        <taxon>Bacteroidota</taxon>
        <taxon>Chitinophagia</taxon>
        <taxon>Chitinophagales</taxon>
        <taxon>Chitinophagaceae</taxon>
        <taxon>Flavihumibacter</taxon>
    </lineage>
</organism>
<protein>
    <submittedName>
        <fullName evidence="2">Acetyltransferase</fullName>
    </submittedName>
</protein>
<name>A0ABR7M4S7_9BACT</name>
<dbReference type="Gene3D" id="3.40.630.30">
    <property type="match status" value="1"/>
</dbReference>
<dbReference type="InterPro" id="IPR000182">
    <property type="entry name" value="GNAT_dom"/>
</dbReference>
<keyword evidence="3" id="KW-1185">Reference proteome</keyword>
<dbReference type="EMBL" id="MBUA01000001">
    <property type="protein sequence ID" value="MBC6489623.1"/>
    <property type="molecule type" value="Genomic_DNA"/>
</dbReference>
<dbReference type="RefSeq" id="WP_187254981.1">
    <property type="nucleotide sequence ID" value="NZ_JBHULF010000006.1"/>
</dbReference>
<evidence type="ECO:0000313" key="3">
    <source>
        <dbReference type="Proteomes" id="UP000765802"/>
    </source>
</evidence>
<dbReference type="Proteomes" id="UP000765802">
    <property type="component" value="Unassembled WGS sequence"/>
</dbReference>
<accession>A0ABR7M4S7</accession>
<dbReference type="Pfam" id="PF13508">
    <property type="entry name" value="Acetyltransf_7"/>
    <property type="match status" value="1"/>
</dbReference>
<comment type="caution">
    <text evidence="2">The sequence shown here is derived from an EMBL/GenBank/DDBJ whole genome shotgun (WGS) entry which is preliminary data.</text>
</comment>
<dbReference type="PANTHER" id="PTHR42791:SF1">
    <property type="entry name" value="N-ACETYLTRANSFERASE DOMAIN-CONTAINING PROTEIN"/>
    <property type="match status" value="1"/>
</dbReference>
<proteinExistence type="predicted"/>
<feature type="domain" description="N-acetyltransferase" evidence="1">
    <location>
        <begin position="110"/>
        <end position="189"/>
    </location>
</feature>
<gene>
    <name evidence="2" type="ORF">BC349_01480</name>
</gene>
<dbReference type="PANTHER" id="PTHR42791">
    <property type="entry name" value="GNAT FAMILY ACETYLTRANSFERASE"/>
    <property type="match status" value="1"/>
</dbReference>
<reference evidence="2 3" key="1">
    <citation type="submission" date="2016-07" db="EMBL/GenBank/DDBJ databases">
        <title>Genome analysis of Flavihumibacter stibioxidans YS-17.</title>
        <authorList>
            <person name="Shi K."/>
            <person name="Han Y."/>
            <person name="Wang G."/>
        </authorList>
    </citation>
    <scope>NUCLEOTIDE SEQUENCE [LARGE SCALE GENOMIC DNA]</scope>
    <source>
        <strain evidence="2 3">YS-17</strain>
    </source>
</reference>
<sequence length="189" mass="21885">MFRAKPNDKQLVVDILTRSFIDNKSVNYIIKQDGKRDQRLKHLMEYSFDFCNLFGDVFISDYREACALVLVPDRKKVTLKSILLDIKLVLLVTGLSNTKKAISRESAIKQIHPNAPLYYLWFIGVEPSKQGHGTGSKLLDEIIQKGLSENRTICLETSTIKNLPWYEKHGFKTYRELDFGYKLYCMKTP</sequence>
<dbReference type="SUPFAM" id="SSF55729">
    <property type="entry name" value="Acyl-CoA N-acyltransferases (Nat)"/>
    <property type="match status" value="1"/>
</dbReference>
<dbReference type="PROSITE" id="PS51186">
    <property type="entry name" value="GNAT"/>
    <property type="match status" value="1"/>
</dbReference>
<dbReference type="InterPro" id="IPR052523">
    <property type="entry name" value="Trichothecene_AcTrans"/>
</dbReference>
<evidence type="ECO:0000313" key="2">
    <source>
        <dbReference type="EMBL" id="MBC6489623.1"/>
    </source>
</evidence>
<evidence type="ECO:0000259" key="1">
    <source>
        <dbReference type="PROSITE" id="PS51186"/>
    </source>
</evidence>
<dbReference type="CDD" id="cd04301">
    <property type="entry name" value="NAT_SF"/>
    <property type="match status" value="1"/>
</dbReference>
<dbReference type="InterPro" id="IPR016181">
    <property type="entry name" value="Acyl_CoA_acyltransferase"/>
</dbReference>